<dbReference type="AlphaFoldDB" id="A0A956NCI9"/>
<dbReference type="Proteomes" id="UP000739538">
    <property type="component" value="Unassembled WGS sequence"/>
</dbReference>
<gene>
    <name evidence="2" type="ORF">KDA27_12810</name>
</gene>
<dbReference type="GO" id="GO:0016787">
    <property type="term" value="F:hydrolase activity"/>
    <property type="evidence" value="ECO:0007669"/>
    <property type="project" value="UniProtKB-KW"/>
</dbReference>
<evidence type="ECO:0000313" key="3">
    <source>
        <dbReference type="Proteomes" id="UP000739538"/>
    </source>
</evidence>
<evidence type="ECO:0000313" key="2">
    <source>
        <dbReference type="EMBL" id="MCA9756677.1"/>
    </source>
</evidence>
<feature type="domain" description="AB hydrolase-1" evidence="1">
    <location>
        <begin position="36"/>
        <end position="175"/>
    </location>
</feature>
<dbReference type="EMBL" id="JAGQHS010000062">
    <property type="protein sequence ID" value="MCA9756677.1"/>
    <property type="molecule type" value="Genomic_DNA"/>
</dbReference>
<dbReference type="InterPro" id="IPR000073">
    <property type="entry name" value="AB_hydrolase_1"/>
</dbReference>
<sequence length="266" mass="28826">MAQPDEPTQFFVPMGGDSLWVGMYEPPTDASPAQGLVLIPGFAAVGQDVLGLGRSLSELGSYVFVLQPRGHGPSSGWATFSNALEDVGAVLEWLRTTETLPARARGPVALGGHSWGGGIALAYAAEHPEVGRVVAIAASDHGVFIRRVDEDPDYGESFRTGLGALQASGDLVRFDVEADFAELRSDWKRHDLATIAPRLADRDLLLIVGWDDESVEVEYQVLPFYRALGRAEAKTVRILGYQDDHSFGSSRSQIVGAIHDWLREEP</sequence>
<accession>A0A956NCI9</accession>
<dbReference type="InterPro" id="IPR029058">
    <property type="entry name" value="AB_hydrolase_fold"/>
</dbReference>
<protein>
    <submittedName>
        <fullName evidence="2">Alpha/beta fold hydrolase</fullName>
    </submittedName>
</protein>
<comment type="caution">
    <text evidence="2">The sequence shown here is derived from an EMBL/GenBank/DDBJ whole genome shotgun (WGS) entry which is preliminary data.</text>
</comment>
<dbReference type="SUPFAM" id="SSF53474">
    <property type="entry name" value="alpha/beta-Hydrolases"/>
    <property type="match status" value="1"/>
</dbReference>
<proteinExistence type="predicted"/>
<reference evidence="2" key="2">
    <citation type="journal article" date="2021" name="Microbiome">
        <title>Successional dynamics and alternative stable states in a saline activated sludge microbial community over 9 years.</title>
        <authorList>
            <person name="Wang Y."/>
            <person name="Ye J."/>
            <person name="Ju F."/>
            <person name="Liu L."/>
            <person name="Boyd J.A."/>
            <person name="Deng Y."/>
            <person name="Parks D.H."/>
            <person name="Jiang X."/>
            <person name="Yin X."/>
            <person name="Woodcroft B.J."/>
            <person name="Tyson G.W."/>
            <person name="Hugenholtz P."/>
            <person name="Polz M.F."/>
            <person name="Zhang T."/>
        </authorList>
    </citation>
    <scope>NUCLEOTIDE SEQUENCE</scope>
    <source>
        <strain evidence="2">HKST-UBA02</strain>
    </source>
</reference>
<evidence type="ECO:0000259" key="1">
    <source>
        <dbReference type="Pfam" id="PF00561"/>
    </source>
</evidence>
<dbReference type="Gene3D" id="3.40.50.1820">
    <property type="entry name" value="alpha/beta hydrolase"/>
    <property type="match status" value="1"/>
</dbReference>
<dbReference type="Pfam" id="PF00561">
    <property type="entry name" value="Abhydrolase_1"/>
    <property type="match status" value="1"/>
</dbReference>
<organism evidence="2 3">
    <name type="scientific">Eiseniibacteriota bacterium</name>
    <dbReference type="NCBI Taxonomy" id="2212470"/>
    <lineage>
        <taxon>Bacteria</taxon>
        <taxon>Candidatus Eiseniibacteriota</taxon>
    </lineage>
</organism>
<name>A0A956NCI9_UNCEI</name>
<reference evidence="2" key="1">
    <citation type="submission" date="2020-04" db="EMBL/GenBank/DDBJ databases">
        <authorList>
            <person name="Zhang T."/>
        </authorList>
    </citation>
    <scope>NUCLEOTIDE SEQUENCE</scope>
    <source>
        <strain evidence="2">HKST-UBA02</strain>
    </source>
</reference>
<keyword evidence="2" id="KW-0378">Hydrolase</keyword>